<feature type="transmembrane region" description="Helical" evidence="6">
    <location>
        <begin position="247"/>
        <end position="273"/>
    </location>
</feature>
<comment type="caution">
    <text evidence="7">The sequence shown here is derived from an EMBL/GenBank/DDBJ whole genome shotgun (WGS) entry which is preliminary data.</text>
</comment>
<dbReference type="Pfam" id="PF07690">
    <property type="entry name" value="MFS_1"/>
    <property type="match status" value="1"/>
</dbReference>
<accession>A0A395JDF6</accession>
<evidence type="ECO:0000256" key="3">
    <source>
        <dbReference type="ARBA" id="ARBA00022989"/>
    </source>
</evidence>
<feature type="transmembrane region" description="Helical" evidence="6">
    <location>
        <begin position="360"/>
        <end position="384"/>
    </location>
</feature>
<evidence type="ECO:0000256" key="4">
    <source>
        <dbReference type="ARBA" id="ARBA00023136"/>
    </source>
</evidence>
<name>A0A395JDF6_9HELO</name>
<keyword evidence="3 6" id="KW-1133">Transmembrane helix</keyword>
<evidence type="ECO:0000256" key="2">
    <source>
        <dbReference type="ARBA" id="ARBA00022692"/>
    </source>
</evidence>
<dbReference type="PANTHER" id="PTHR23502">
    <property type="entry name" value="MAJOR FACILITATOR SUPERFAMILY"/>
    <property type="match status" value="1"/>
</dbReference>
<evidence type="ECO:0000313" key="7">
    <source>
        <dbReference type="EMBL" id="RAL68769.1"/>
    </source>
</evidence>
<dbReference type="EMBL" id="QKRW01000001">
    <property type="protein sequence ID" value="RAL68769.1"/>
    <property type="molecule type" value="Genomic_DNA"/>
</dbReference>
<evidence type="ECO:0000256" key="6">
    <source>
        <dbReference type="SAM" id="Phobius"/>
    </source>
</evidence>
<proteinExistence type="predicted"/>
<feature type="transmembrane region" description="Helical" evidence="6">
    <location>
        <begin position="164"/>
        <end position="185"/>
    </location>
</feature>
<feature type="transmembrane region" description="Helical" evidence="6">
    <location>
        <begin position="71"/>
        <end position="90"/>
    </location>
</feature>
<feature type="transmembrane region" description="Helical" evidence="6">
    <location>
        <begin position="333"/>
        <end position="354"/>
    </location>
</feature>
<feature type="transmembrane region" description="Helical" evidence="6">
    <location>
        <begin position="293"/>
        <end position="312"/>
    </location>
</feature>
<dbReference type="OrthoDB" id="2585655at2759"/>
<dbReference type="InterPro" id="IPR011701">
    <property type="entry name" value="MFS"/>
</dbReference>
<gene>
    <name evidence="7" type="ORF">DID88_007462</name>
</gene>
<reference evidence="7 8" key="1">
    <citation type="submission" date="2018-06" db="EMBL/GenBank/DDBJ databases">
        <title>Genome Sequence of the Brown Rot Fungal Pathogen Monilinia fructigena.</title>
        <authorList>
            <person name="Landi L."/>
            <person name="De Miccolis Angelini R.M."/>
            <person name="Pollastro S."/>
            <person name="Abate D."/>
            <person name="Faretra F."/>
            <person name="Romanazzi G."/>
        </authorList>
    </citation>
    <scope>NUCLEOTIDE SEQUENCE [LARGE SCALE GENOMIC DNA]</scope>
    <source>
        <strain evidence="7 8">Mfrg269</strain>
    </source>
</reference>
<feature type="transmembrane region" description="Helical" evidence="6">
    <location>
        <begin position="396"/>
        <end position="415"/>
    </location>
</feature>
<dbReference type="Gene3D" id="1.20.1250.20">
    <property type="entry name" value="MFS general substrate transporter like domains"/>
    <property type="match status" value="1"/>
</dbReference>
<organism evidence="7 8">
    <name type="scientific">Monilinia fructigena</name>
    <dbReference type="NCBI Taxonomy" id="38457"/>
    <lineage>
        <taxon>Eukaryota</taxon>
        <taxon>Fungi</taxon>
        <taxon>Dikarya</taxon>
        <taxon>Ascomycota</taxon>
        <taxon>Pezizomycotina</taxon>
        <taxon>Leotiomycetes</taxon>
        <taxon>Helotiales</taxon>
        <taxon>Sclerotiniaceae</taxon>
        <taxon>Monilinia</taxon>
    </lineage>
</organism>
<sequence>MVGWGVLQDSRHPHIPGTVNLGDNTVGSNGSSKEERWNSVEPKKRGEIVLNPQPSESPNDPLNWSTTTKMAILLILALTAGVTVSLGPMITTGSEDVATSFGVTTDQVSFNIVGIMQLTNWFCFISLSIMRAIQGFCASPLETLVSATVSEIFFVHEKGKMLSIWNLFVMGGVKLGQLIAGFIIQSLGFKFTFGICACIYAMIIPAMRVYEIILPDMKKSLSERVSIFNGRISDAGFWALAAKPIPLVTFPAVIFSAFTYSFYAAGLTLIALLQDTIFSAPPYNLSSSAIGLTNLPLFGVGIVGTLVSGYCADFVVQWMTRHNEGIYEPEFRLVLMFVAASLSTVAYIGFGYSVAAGASIYVPVAFLGVQTFAVPFATSSMFTYVMDCHNRLAPQAFVTMNFVKAVLSLIMSNFVNGWFQASGAKSVFTTVAIANLAVSGVAIPMYIFGKRLRGKVARSSFHQRF</sequence>
<evidence type="ECO:0000313" key="8">
    <source>
        <dbReference type="Proteomes" id="UP000249056"/>
    </source>
</evidence>
<evidence type="ECO:0000256" key="5">
    <source>
        <dbReference type="SAM" id="MobiDB-lite"/>
    </source>
</evidence>
<comment type="subcellular location">
    <subcellularLocation>
        <location evidence="1">Membrane</location>
        <topology evidence="1">Multi-pass membrane protein</topology>
    </subcellularLocation>
</comment>
<feature type="region of interest" description="Disordered" evidence="5">
    <location>
        <begin position="1"/>
        <end position="62"/>
    </location>
</feature>
<keyword evidence="4 6" id="KW-0472">Membrane</keyword>
<feature type="transmembrane region" description="Helical" evidence="6">
    <location>
        <begin position="427"/>
        <end position="448"/>
    </location>
</feature>
<dbReference type="InterPro" id="IPR036259">
    <property type="entry name" value="MFS_trans_sf"/>
</dbReference>
<feature type="compositionally biased region" description="Basic and acidic residues" evidence="5">
    <location>
        <begin position="32"/>
        <end position="47"/>
    </location>
</feature>
<feature type="transmembrane region" description="Helical" evidence="6">
    <location>
        <begin position="110"/>
        <end position="130"/>
    </location>
</feature>
<evidence type="ECO:0000256" key="1">
    <source>
        <dbReference type="ARBA" id="ARBA00004141"/>
    </source>
</evidence>
<dbReference type="Proteomes" id="UP000249056">
    <property type="component" value="Unassembled WGS sequence"/>
</dbReference>
<dbReference type="GO" id="GO:0022857">
    <property type="term" value="F:transmembrane transporter activity"/>
    <property type="evidence" value="ECO:0007669"/>
    <property type="project" value="InterPro"/>
</dbReference>
<dbReference type="AlphaFoldDB" id="A0A395JDF6"/>
<dbReference type="PANTHER" id="PTHR23502:SF20">
    <property type="entry name" value="TRANSPORTER, PUTATIVE (AFU_ORTHOLOGUE AFUA_6G13880)-RELATED"/>
    <property type="match status" value="1"/>
</dbReference>
<keyword evidence="2 6" id="KW-0812">Transmembrane</keyword>
<feature type="transmembrane region" description="Helical" evidence="6">
    <location>
        <begin position="191"/>
        <end position="210"/>
    </location>
</feature>
<feature type="compositionally biased region" description="Polar residues" evidence="5">
    <location>
        <begin position="21"/>
        <end position="31"/>
    </location>
</feature>
<dbReference type="SUPFAM" id="SSF103473">
    <property type="entry name" value="MFS general substrate transporter"/>
    <property type="match status" value="1"/>
</dbReference>
<dbReference type="GO" id="GO:0005886">
    <property type="term" value="C:plasma membrane"/>
    <property type="evidence" value="ECO:0007669"/>
    <property type="project" value="TreeGrafter"/>
</dbReference>
<protein>
    <recommendedName>
        <fullName evidence="9">Major facilitator superfamily (MFS) profile domain-containing protein</fullName>
    </recommendedName>
</protein>
<evidence type="ECO:0008006" key="9">
    <source>
        <dbReference type="Google" id="ProtNLM"/>
    </source>
</evidence>
<feature type="compositionally biased region" description="Polar residues" evidence="5">
    <location>
        <begin position="52"/>
        <end position="62"/>
    </location>
</feature>
<keyword evidence="8" id="KW-1185">Reference proteome</keyword>